<evidence type="ECO:0000313" key="2">
    <source>
        <dbReference type="EMBL" id="CAB3809150.1"/>
    </source>
</evidence>
<keyword evidence="1" id="KW-1133">Transmembrane helix</keyword>
<dbReference type="AlphaFoldDB" id="A0A6S7BQJ8"/>
<gene>
    <name evidence="2" type="ORF">LMG28614_06961</name>
</gene>
<feature type="transmembrane region" description="Helical" evidence="1">
    <location>
        <begin position="30"/>
        <end position="49"/>
    </location>
</feature>
<proteinExistence type="predicted"/>
<accession>A0A6S7BQJ8</accession>
<dbReference type="Proteomes" id="UP000494365">
    <property type="component" value="Unassembled WGS sequence"/>
</dbReference>
<sequence>MFRLSNWIFVGCNAYFAYTFVPWQNRSVTAGLLICAISAYSAPSAVHAAHR</sequence>
<keyword evidence="1" id="KW-0812">Transmembrane</keyword>
<dbReference type="EMBL" id="CADIKK010000067">
    <property type="protein sequence ID" value="CAB3809150.1"/>
    <property type="molecule type" value="Genomic_DNA"/>
</dbReference>
<keyword evidence="3" id="KW-1185">Reference proteome</keyword>
<name>A0A6S7BQJ8_9BURK</name>
<reference evidence="2 3" key="1">
    <citation type="submission" date="2020-04" db="EMBL/GenBank/DDBJ databases">
        <authorList>
            <person name="De Canck E."/>
        </authorList>
    </citation>
    <scope>NUCLEOTIDE SEQUENCE [LARGE SCALE GENOMIC DNA]</scope>
    <source>
        <strain evidence="2 3">LMG 28614</strain>
    </source>
</reference>
<evidence type="ECO:0000313" key="3">
    <source>
        <dbReference type="Proteomes" id="UP000494365"/>
    </source>
</evidence>
<organism evidence="2 3">
    <name type="scientific">Paraburkholderia ultramafica</name>
    <dbReference type="NCBI Taxonomy" id="1544867"/>
    <lineage>
        <taxon>Bacteria</taxon>
        <taxon>Pseudomonadati</taxon>
        <taxon>Pseudomonadota</taxon>
        <taxon>Betaproteobacteria</taxon>
        <taxon>Burkholderiales</taxon>
        <taxon>Burkholderiaceae</taxon>
        <taxon>Paraburkholderia</taxon>
    </lineage>
</organism>
<feature type="transmembrane region" description="Helical" evidence="1">
    <location>
        <begin position="7"/>
        <end position="24"/>
    </location>
</feature>
<keyword evidence="1" id="KW-0472">Membrane</keyword>
<protein>
    <submittedName>
        <fullName evidence="2">Uncharacterized protein</fullName>
    </submittedName>
</protein>
<evidence type="ECO:0000256" key="1">
    <source>
        <dbReference type="SAM" id="Phobius"/>
    </source>
</evidence>